<feature type="transmembrane region" description="Helical" evidence="6">
    <location>
        <begin position="158"/>
        <end position="178"/>
    </location>
</feature>
<feature type="transmembrane region" description="Helical" evidence="6">
    <location>
        <begin position="6"/>
        <end position="29"/>
    </location>
</feature>
<evidence type="ECO:0000256" key="1">
    <source>
        <dbReference type="ARBA" id="ARBA00004141"/>
    </source>
</evidence>
<evidence type="ECO:0000256" key="6">
    <source>
        <dbReference type="SAM" id="Phobius"/>
    </source>
</evidence>
<feature type="transmembrane region" description="Helical" evidence="6">
    <location>
        <begin position="190"/>
        <end position="210"/>
    </location>
</feature>
<proteinExistence type="inferred from homology"/>
<reference evidence="7 8" key="1">
    <citation type="submission" date="2021-03" db="EMBL/GenBank/DDBJ databases">
        <title>Genomic Encyclopedia of Type Strains, Phase IV (KMG-IV): sequencing the most valuable type-strain genomes for metagenomic binning, comparative biology and taxonomic classification.</title>
        <authorList>
            <person name="Goeker M."/>
        </authorList>
    </citation>
    <scope>NUCLEOTIDE SEQUENCE [LARGE SCALE GENOMIC DNA]</scope>
    <source>
        <strain evidence="7 8">DSM 24738</strain>
    </source>
</reference>
<keyword evidence="4 6" id="KW-1133">Transmembrane helix</keyword>
<feature type="transmembrane region" description="Helical" evidence="6">
    <location>
        <begin position="68"/>
        <end position="85"/>
    </location>
</feature>
<dbReference type="PANTHER" id="PTHR30238">
    <property type="entry name" value="MEMBRANE BOUND PREDICTED REDOX MODULATOR"/>
    <property type="match status" value="1"/>
</dbReference>
<gene>
    <name evidence="7" type="ORF">J2Z37_000484</name>
</gene>
<evidence type="ECO:0000256" key="3">
    <source>
        <dbReference type="ARBA" id="ARBA00022692"/>
    </source>
</evidence>
<dbReference type="InterPro" id="IPR022301">
    <property type="entry name" value="Integral_membrane_YjbE"/>
</dbReference>
<keyword evidence="8" id="KW-1185">Reference proteome</keyword>
<evidence type="ECO:0000313" key="7">
    <source>
        <dbReference type="EMBL" id="MBP1930497.1"/>
    </source>
</evidence>
<name>A0ABS4GJQ3_9BACL</name>
<feature type="transmembrane region" description="Helical" evidence="6">
    <location>
        <begin position="41"/>
        <end position="62"/>
    </location>
</feature>
<organism evidence="7 8">
    <name type="scientific">Ammoniphilus resinae</name>
    <dbReference type="NCBI Taxonomy" id="861532"/>
    <lineage>
        <taxon>Bacteria</taxon>
        <taxon>Bacillati</taxon>
        <taxon>Bacillota</taxon>
        <taxon>Bacilli</taxon>
        <taxon>Bacillales</taxon>
        <taxon>Paenibacillaceae</taxon>
        <taxon>Aneurinibacillus group</taxon>
        <taxon>Ammoniphilus</taxon>
    </lineage>
</organism>
<dbReference type="Proteomes" id="UP001519343">
    <property type="component" value="Unassembled WGS sequence"/>
</dbReference>
<dbReference type="Pfam" id="PF03741">
    <property type="entry name" value="TerC"/>
    <property type="match status" value="1"/>
</dbReference>
<comment type="caution">
    <text evidence="7">The sequence shown here is derived from an EMBL/GenBank/DDBJ whole genome shotgun (WGS) entry which is preliminary data.</text>
</comment>
<protein>
    <submittedName>
        <fullName evidence="7">YjbE family integral membrane protein</fullName>
    </submittedName>
</protein>
<dbReference type="EMBL" id="JAGGKT010000001">
    <property type="protein sequence ID" value="MBP1930497.1"/>
    <property type="molecule type" value="Genomic_DNA"/>
</dbReference>
<keyword evidence="3 6" id="KW-0812">Transmembrane</keyword>
<sequence length="224" mass="23789">MEDFFVGLIKIILINIVLSGDNAVVIALASRNLPVEQQKKAILWGSGGAIGLRVILTFIAVWLLKIPYLQVIGGLLLIWIAIKLLKGEEGEESLKSGGNLAEAIRTIIFADLIMSLDNVVAVAGAANGSILLIAIGLALSIPLIIWGSQLLMKLMNRFPIIILAGAGLLGYTAGEMALGDKGLGHFLHEVLPGAGFIIPIATTVLVIVVGKWQAKKDEKITEII</sequence>
<comment type="subcellular location">
    <subcellularLocation>
        <location evidence="1">Membrane</location>
        <topology evidence="1">Multi-pass membrane protein</topology>
    </subcellularLocation>
</comment>
<accession>A0ABS4GJQ3</accession>
<dbReference type="NCBIfam" id="TIGR03717">
    <property type="entry name" value="R_switched_YjbE"/>
    <property type="match status" value="1"/>
</dbReference>
<comment type="similarity">
    <text evidence="2">Belongs to the TerC family.</text>
</comment>
<evidence type="ECO:0000256" key="2">
    <source>
        <dbReference type="ARBA" id="ARBA00007511"/>
    </source>
</evidence>
<evidence type="ECO:0000313" key="8">
    <source>
        <dbReference type="Proteomes" id="UP001519343"/>
    </source>
</evidence>
<dbReference type="RefSeq" id="WP_209808512.1">
    <property type="nucleotide sequence ID" value="NZ_JAGGKT010000001.1"/>
</dbReference>
<keyword evidence="5 6" id="KW-0472">Membrane</keyword>
<evidence type="ECO:0000256" key="4">
    <source>
        <dbReference type="ARBA" id="ARBA00022989"/>
    </source>
</evidence>
<dbReference type="InterPro" id="IPR005496">
    <property type="entry name" value="Integral_membrane_TerC"/>
</dbReference>
<evidence type="ECO:0000256" key="5">
    <source>
        <dbReference type="ARBA" id="ARBA00023136"/>
    </source>
</evidence>
<dbReference type="PANTHER" id="PTHR30238:SF4">
    <property type="entry name" value="SLL1022 PROTEIN"/>
    <property type="match status" value="1"/>
</dbReference>
<feature type="transmembrane region" description="Helical" evidence="6">
    <location>
        <begin position="130"/>
        <end position="151"/>
    </location>
</feature>